<evidence type="ECO:0000256" key="1">
    <source>
        <dbReference type="SAM" id="MobiDB-lite"/>
    </source>
</evidence>
<dbReference type="EMBL" id="FNNP01000003">
    <property type="protein sequence ID" value="SDX09847.1"/>
    <property type="molecule type" value="Genomic_DNA"/>
</dbReference>
<proteinExistence type="predicted"/>
<evidence type="ECO:0000313" key="2">
    <source>
        <dbReference type="EMBL" id="SDX09847.1"/>
    </source>
</evidence>
<keyword evidence="3" id="KW-1185">Reference proteome</keyword>
<evidence type="ECO:0000313" key="3">
    <source>
        <dbReference type="Proteomes" id="UP000183400"/>
    </source>
</evidence>
<dbReference type="Proteomes" id="UP000183400">
    <property type="component" value="Unassembled WGS sequence"/>
</dbReference>
<gene>
    <name evidence="2" type="ORF">SAMN05444358_10317</name>
</gene>
<sequence>MRVVLFLLLGVSMLAAGLVVASIFVPSTTTISEETRTNVTGSDQRLENTAADSSPRDPTPQTVPASYVPQNPGRSRVQLYYVVHVADLLSTEEWANGPPDMPMEEYADLHMRDHVEGTECALMKKELAATCQLDYFFMSPLGEGRFYVKADFKFDPKIDPELAAYKASPNKGNKTYPTYEKLYIEGTPAELLKMRKHTYAYGPKQCNVIKAQRAVCHVREVVMRFEPDASGRGINTHTHVDLRWGYDEDDE</sequence>
<organism evidence="2 3">
    <name type="scientific">Ruegeria halocynthiae</name>
    <dbReference type="NCBI Taxonomy" id="985054"/>
    <lineage>
        <taxon>Bacteria</taxon>
        <taxon>Pseudomonadati</taxon>
        <taxon>Pseudomonadota</taxon>
        <taxon>Alphaproteobacteria</taxon>
        <taxon>Rhodobacterales</taxon>
        <taxon>Roseobacteraceae</taxon>
        <taxon>Ruegeria</taxon>
    </lineage>
</organism>
<protein>
    <submittedName>
        <fullName evidence="2">Uncharacterized protein</fullName>
    </submittedName>
</protein>
<dbReference type="AlphaFoldDB" id="A0A1H2YXQ1"/>
<accession>A0A1H2YXQ1</accession>
<feature type="region of interest" description="Disordered" evidence="1">
    <location>
        <begin position="38"/>
        <end position="69"/>
    </location>
</feature>
<name>A0A1H2YXQ1_9RHOB</name>
<dbReference type="RefSeq" id="WP_074736832.1">
    <property type="nucleotide sequence ID" value="NZ_FNNP01000003.1"/>
</dbReference>
<feature type="compositionally biased region" description="Polar residues" evidence="1">
    <location>
        <begin position="59"/>
        <end position="69"/>
    </location>
</feature>
<reference evidence="3" key="1">
    <citation type="submission" date="2016-10" db="EMBL/GenBank/DDBJ databases">
        <authorList>
            <person name="Varghese N."/>
            <person name="Submissions S."/>
        </authorList>
    </citation>
    <scope>NUCLEOTIDE SEQUENCE [LARGE SCALE GENOMIC DNA]</scope>
    <source>
        <strain evidence="3">DSM 27839</strain>
    </source>
</reference>